<organism evidence="1 2">
    <name type="scientific">Iris pallida</name>
    <name type="common">Sweet iris</name>
    <dbReference type="NCBI Taxonomy" id="29817"/>
    <lineage>
        <taxon>Eukaryota</taxon>
        <taxon>Viridiplantae</taxon>
        <taxon>Streptophyta</taxon>
        <taxon>Embryophyta</taxon>
        <taxon>Tracheophyta</taxon>
        <taxon>Spermatophyta</taxon>
        <taxon>Magnoliopsida</taxon>
        <taxon>Liliopsida</taxon>
        <taxon>Asparagales</taxon>
        <taxon>Iridaceae</taxon>
        <taxon>Iridoideae</taxon>
        <taxon>Irideae</taxon>
        <taxon>Iris</taxon>
    </lineage>
</organism>
<sequence length="67" mass="7519">MSCTTSNINGRSKQWRVQAVAKSPDGFESRSPLPLPWMRFCPVVSSCSHNLTPPEILNLLSYLRQGK</sequence>
<gene>
    <name evidence="1" type="ORF">M6B38_117900</name>
</gene>
<accession>A0AAX6HIV3</accession>
<dbReference type="Pfam" id="PF03690">
    <property type="entry name" value="MYG1_exonuc"/>
    <property type="match status" value="1"/>
</dbReference>
<evidence type="ECO:0000313" key="2">
    <source>
        <dbReference type="Proteomes" id="UP001140949"/>
    </source>
</evidence>
<name>A0AAX6HIV3_IRIPA</name>
<reference evidence="1" key="2">
    <citation type="submission" date="2023-04" db="EMBL/GenBank/DDBJ databases">
        <authorList>
            <person name="Bruccoleri R.E."/>
            <person name="Oakeley E.J."/>
            <person name="Faust A.-M."/>
            <person name="Dessus-Babus S."/>
            <person name="Altorfer M."/>
            <person name="Burckhardt D."/>
            <person name="Oertli M."/>
            <person name="Naumann U."/>
            <person name="Petersen F."/>
            <person name="Wong J."/>
        </authorList>
    </citation>
    <scope>NUCLEOTIDE SEQUENCE</scope>
    <source>
        <strain evidence="1">GSM-AAB239-AS_SAM_17_03QT</strain>
        <tissue evidence="1">Leaf</tissue>
    </source>
</reference>
<evidence type="ECO:0000313" key="1">
    <source>
        <dbReference type="EMBL" id="KAJ6840652.1"/>
    </source>
</evidence>
<proteinExistence type="predicted"/>
<dbReference type="Proteomes" id="UP001140949">
    <property type="component" value="Unassembled WGS sequence"/>
</dbReference>
<dbReference type="InterPro" id="IPR003226">
    <property type="entry name" value="MYG1_exonuclease"/>
</dbReference>
<comment type="caution">
    <text evidence="1">The sequence shown here is derived from an EMBL/GenBank/DDBJ whole genome shotgun (WGS) entry which is preliminary data.</text>
</comment>
<protein>
    <submittedName>
        <fullName evidence="1">UPF0160 protein-like</fullName>
    </submittedName>
</protein>
<reference evidence="1" key="1">
    <citation type="journal article" date="2023" name="GigaByte">
        <title>Genome assembly of the bearded iris, Iris pallida Lam.</title>
        <authorList>
            <person name="Bruccoleri R.E."/>
            <person name="Oakeley E.J."/>
            <person name="Faust A.M.E."/>
            <person name="Altorfer M."/>
            <person name="Dessus-Babus S."/>
            <person name="Burckhardt D."/>
            <person name="Oertli M."/>
            <person name="Naumann U."/>
            <person name="Petersen F."/>
            <person name="Wong J."/>
        </authorList>
    </citation>
    <scope>NUCLEOTIDE SEQUENCE</scope>
    <source>
        <strain evidence="1">GSM-AAB239-AS_SAM_17_03QT</strain>
    </source>
</reference>
<keyword evidence="2" id="KW-1185">Reference proteome</keyword>
<dbReference type="EMBL" id="JANAVB010009200">
    <property type="protein sequence ID" value="KAJ6840652.1"/>
    <property type="molecule type" value="Genomic_DNA"/>
</dbReference>
<dbReference type="AlphaFoldDB" id="A0AAX6HIV3"/>